<name>A0ABT3HK81_9FLAO</name>
<proteinExistence type="predicted"/>
<comment type="caution">
    <text evidence="1">The sequence shown here is derived from an EMBL/GenBank/DDBJ whole genome shotgun (WGS) entry which is preliminary data.</text>
</comment>
<evidence type="ECO:0000313" key="2">
    <source>
        <dbReference type="Proteomes" id="UP001163719"/>
    </source>
</evidence>
<protein>
    <recommendedName>
        <fullName evidence="3">Immunity protein 50</fullName>
    </recommendedName>
</protein>
<sequence length="166" mass="19852">MIHPFIAFIKKDVYEKTQYNILKHKIDKSATICFSEKDLLEADWKEEKEFVLKGFSYDVINITMVNGTKYYNCYIDKKDLVINSLLRFSGFFTIKTKRSWKNFEIPSRVKKRIKTSNSLITCELRELNSFNLFYLKLKLKYFKRLENTHYLSITVPPPEMIFCISK</sequence>
<reference evidence="1" key="1">
    <citation type="submission" date="2022-10" db="EMBL/GenBank/DDBJ databases">
        <title>Chryseobacterium babae sp. nov. isolated from the gut of the beetle Oryctes rhinoceros, and Chryseobacterium kimseyorum sp. nov., isolated from a stick insect rearing cage.</title>
        <authorList>
            <person name="Shelomi M."/>
            <person name="Han C.-J."/>
            <person name="Chen W.-M."/>
            <person name="Chen H.-K."/>
            <person name="Liaw S.-J."/>
            <person name="Muhle E."/>
            <person name="Clermont D."/>
        </authorList>
    </citation>
    <scope>NUCLEOTIDE SEQUENCE</scope>
    <source>
        <strain evidence="1">WLa1L2M3</strain>
    </source>
</reference>
<dbReference type="Proteomes" id="UP001163719">
    <property type="component" value="Unassembled WGS sequence"/>
</dbReference>
<organism evidence="1 2">
    <name type="scientific">Chryseobacterium oryctis</name>
    <dbReference type="NCBI Taxonomy" id="2952618"/>
    <lineage>
        <taxon>Bacteria</taxon>
        <taxon>Pseudomonadati</taxon>
        <taxon>Bacteroidota</taxon>
        <taxon>Flavobacteriia</taxon>
        <taxon>Flavobacteriales</taxon>
        <taxon>Weeksellaceae</taxon>
        <taxon>Chryseobacterium group</taxon>
        <taxon>Chryseobacterium</taxon>
    </lineage>
</organism>
<keyword evidence="2" id="KW-1185">Reference proteome</keyword>
<gene>
    <name evidence="1" type="ORF">OH806_02800</name>
</gene>
<accession>A0ABT3HK81</accession>
<evidence type="ECO:0000313" key="1">
    <source>
        <dbReference type="EMBL" id="MCW3160200.1"/>
    </source>
</evidence>
<dbReference type="EMBL" id="JAPDHV010000001">
    <property type="protein sequence ID" value="MCW3160200.1"/>
    <property type="molecule type" value="Genomic_DNA"/>
</dbReference>
<evidence type="ECO:0008006" key="3">
    <source>
        <dbReference type="Google" id="ProtNLM"/>
    </source>
</evidence>
<dbReference type="RefSeq" id="WP_264742157.1">
    <property type="nucleotide sequence ID" value="NZ_JAPDHV010000001.1"/>
</dbReference>